<dbReference type="PANTHER" id="PTHR43615">
    <property type="entry name" value="PHOSPHOENOLPYRUVATE SYNTHASE-RELATED"/>
    <property type="match status" value="1"/>
</dbReference>
<sequence>MAGVIRGAGEPVAPGEPRIWDDATTAEAFPGPTAPLVFTLAAGIHGRVCREYARSLGVPADQLAQTDAWTPYLLGSFHGRVYSDLLHWYRLAAIAPGQRLNRRGLEAVLGAADPLLDEIAETLRPFTFESGARRVRSRARTTAAFVHRALRTESMMREFRTEFGRVCDRYEATDYRHGEHAYAEYRRLDRELVLLWGPVTVLDALALILTGAVVALTEAYLPEAPASFRYAALRPPTDTGSPGASETPAVGEPVVTGEDPDAYLDRMLSGPRRWLYDLVRVRAARCAAHRDTIRSSRTRAAGLAEAMIRVMADDLAGRAILRESADIRYLTAGELRDCYDRVPIPDLQARIAARKAAHAAGELSAPVRFSTEGPDFSDGELAEQGWTPRARIAAAHDGEVLTGTASAAGVAEGAAVVVDRSGDPAPGVLVTESADPHWVAALPSASALVIEHGGPLTAVATVARALGVPTVVRVPGCTAKLRTGMRLRVDGSAGTVTVLSGVGRR</sequence>
<reference evidence="4 5" key="1">
    <citation type="submission" date="2024-06" db="EMBL/GenBank/DDBJ databases">
        <title>The Natural Products Discovery Center: Release of the First 8490 Sequenced Strains for Exploring Actinobacteria Biosynthetic Diversity.</title>
        <authorList>
            <person name="Kalkreuter E."/>
            <person name="Kautsar S.A."/>
            <person name="Yang D."/>
            <person name="Bader C.D."/>
            <person name="Teijaro C.N."/>
            <person name="Fluegel L."/>
            <person name="Davis C.M."/>
            <person name="Simpson J.R."/>
            <person name="Lauterbach L."/>
            <person name="Steele A.D."/>
            <person name="Gui C."/>
            <person name="Meng S."/>
            <person name="Li G."/>
            <person name="Viehrig K."/>
            <person name="Ye F."/>
            <person name="Su P."/>
            <person name="Kiefer A.F."/>
            <person name="Nichols A."/>
            <person name="Cepeda A.J."/>
            <person name="Yan W."/>
            <person name="Fan B."/>
            <person name="Jiang Y."/>
            <person name="Adhikari A."/>
            <person name="Zheng C.-J."/>
            <person name="Schuster L."/>
            <person name="Cowan T.M."/>
            <person name="Smanski M.J."/>
            <person name="Chevrette M.G."/>
            <person name="De Carvalho L.P.S."/>
            <person name="Shen B."/>
        </authorList>
    </citation>
    <scope>NUCLEOTIDE SEQUENCE [LARGE SCALE GENOMIC DNA]</scope>
    <source>
        <strain evidence="4 5">NPDC019708</strain>
    </source>
</reference>
<dbReference type="PANTHER" id="PTHR43615:SF1">
    <property type="entry name" value="PPDK_N DOMAIN-CONTAINING PROTEIN"/>
    <property type="match status" value="1"/>
</dbReference>
<dbReference type="Proteomes" id="UP001550628">
    <property type="component" value="Unassembled WGS sequence"/>
</dbReference>
<protein>
    <submittedName>
        <fullName evidence="4">PEP-utilizing enzyme</fullName>
    </submittedName>
</protein>
<comment type="caution">
    <text evidence="4">The sequence shown here is derived from an EMBL/GenBank/DDBJ whole genome shotgun (WGS) entry which is preliminary data.</text>
</comment>
<dbReference type="InterPro" id="IPR036637">
    <property type="entry name" value="Phosphohistidine_dom_sf"/>
</dbReference>
<feature type="region of interest" description="Disordered" evidence="1">
    <location>
        <begin position="235"/>
        <end position="256"/>
    </location>
</feature>
<name>A0ABV2X0Q9_9NOCA</name>
<dbReference type="SUPFAM" id="SSF52009">
    <property type="entry name" value="Phosphohistidine domain"/>
    <property type="match status" value="1"/>
</dbReference>
<proteinExistence type="predicted"/>
<evidence type="ECO:0000259" key="3">
    <source>
        <dbReference type="Pfam" id="PF00391"/>
    </source>
</evidence>
<dbReference type="Pfam" id="PF00391">
    <property type="entry name" value="PEP-utilizers"/>
    <property type="match status" value="1"/>
</dbReference>
<keyword evidence="2" id="KW-1133">Transmembrane helix</keyword>
<dbReference type="InterPro" id="IPR008279">
    <property type="entry name" value="PEP-util_enz_mobile_dom"/>
</dbReference>
<keyword evidence="2" id="KW-0812">Transmembrane</keyword>
<keyword evidence="5" id="KW-1185">Reference proteome</keyword>
<gene>
    <name evidence="4" type="ORF">ABZ510_33415</name>
</gene>
<feature type="domain" description="PEP-utilising enzyme mobile" evidence="3">
    <location>
        <begin position="426"/>
        <end position="494"/>
    </location>
</feature>
<evidence type="ECO:0000313" key="4">
    <source>
        <dbReference type="EMBL" id="MEU1956736.1"/>
    </source>
</evidence>
<evidence type="ECO:0000256" key="1">
    <source>
        <dbReference type="SAM" id="MobiDB-lite"/>
    </source>
</evidence>
<feature type="transmembrane region" description="Helical" evidence="2">
    <location>
        <begin position="192"/>
        <end position="216"/>
    </location>
</feature>
<dbReference type="InterPro" id="IPR051549">
    <property type="entry name" value="PEP_Utilizing_Enz"/>
</dbReference>
<organism evidence="4 5">
    <name type="scientific">Nocardia rhamnosiphila</name>
    <dbReference type="NCBI Taxonomy" id="426716"/>
    <lineage>
        <taxon>Bacteria</taxon>
        <taxon>Bacillati</taxon>
        <taxon>Actinomycetota</taxon>
        <taxon>Actinomycetes</taxon>
        <taxon>Mycobacteriales</taxon>
        <taxon>Nocardiaceae</taxon>
        <taxon>Nocardia</taxon>
    </lineage>
</organism>
<evidence type="ECO:0000313" key="5">
    <source>
        <dbReference type="Proteomes" id="UP001550628"/>
    </source>
</evidence>
<keyword evidence="2" id="KW-0472">Membrane</keyword>
<dbReference type="Gene3D" id="3.50.30.10">
    <property type="entry name" value="Phosphohistidine domain"/>
    <property type="match status" value="1"/>
</dbReference>
<accession>A0ABV2X0Q9</accession>
<evidence type="ECO:0000256" key="2">
    <source>
        <dbReference type="SAM" id="Phobius"/>
    </source>
</evidence>
<dbReference type="RefSeq" id="WP_356956403.1">
    <property type="nucleotide sequence ID" value="NZ_JBEYBD010000006.1"/>
</dbReference>
<dbReference type="EMBL" id="JBEYBF010000044">
    <property type="protein sequence ID" value="MEU1956736.1"/>
    <property type="molecule type" value="Genomic_DNA"/>
</dbReference>